<sequence length="760" mass="83332">MLWPSTPCSWGNTGIVTPPDHGIPELSMTSPEDATPVKPPPSFSPGAPSAVPKAKVTDKRQSSLNLELGESKVISSPTAPFSPASSDTPSRSASPIGRISSSLNRSSVGSPLGVLPDGSDDIRSLIIRAFSPAIAVYASDDTEALVRQKGFKGGLRELLRPFGEKVPGKVVIRDSVGSSRGWEDYGVRFVELAAHDRHPGPANTTQESPLAQIEEVLKRKLESADESTNRWSRLSLPPIGHGPSASPLYQLLLRRLLSAGYPTPHETFAHPVACVIAISSHNKSPLESLRQLYSQTSKRPPAWVHPEFLRYYVLVHDEDHDDITESTRLYDQMKRHFGLHCHLLRLRSTQCVVTDDDSTEVPPCEWLSPAEDLLKMNETNPLIDLGTEVPYLFESDVTAIKTFVRELVVQSVIPFMENKVALWNDQVASKRRGISGRFMSMSRRWAGFGSSSRSGASGSGYGGVSGNYDSSLGFYRPEVPEAILRKLADFSFMLRDWKLSASTYDLIRSDYGNDKAWKYHAGAHEMCAVSMLLNPLASTAKNKLESIDQMLETSCYSYLTRCSDSLNALRVLTLGVELLKSRGGSATEMASKWTMRIMDLGLVGPIGKVLYTERISACYASKTGTGGAKWGSRRRKAAMWSVLAADSWLQLGKPSLASACLEEADRLYAEVLEREGVFPMREMQNFIDGLKHAVKVEYLESKGVDTSDETAVAGQLGTEETSEKLDHRANRKSLIGAAPLEAGPPSPVQLKEKSPDDDFE</sequence>
<feature type="region of interest" description="Disordered" evidence="1">
    <location>
        <begin position="1"/>
        <end position="114"/>
    </location>
</feature>
<feature type="compositionally biased region" description="Polar residues" evidence="1">
    <location>
        <begin position="1"/>
        <end position="15"/>
    </location>
</feature>
<dbReference type="Pfam" id="PF12739">
    <property type="entry name" value="TRAPPC-Trs85"/>
    <property type="match status" value="1"/>
</dbReference>
<comment type="caution">
    <text evidence="2">The sequence shown here is derived from an EMBL/GenBank/DDBJ whole genome shotgun (WGS) entry which is preliminary data.</text>
</comment>
<keyword evidence="3" id="KW-1185">Reference proteome</keyword>
<dbReference type="PANTHER" id="PTHR12975:SF6">
    <property type="entry name" value="TRAFFICKING PROTEIN PARTICLE COMPLEX SUBUNIT 8"/>
    <property type="match status" value="1"/>
</dbReference>
<evidence type="ECO:0000313" key="3">
    <source>
        <dbReference type="Proteomes" id="UP000053958"/>
    </source>
</evidence>
<protein>
    <recommendedName>
        <fullName evidence="4">TRAPP complex protein TRS85</fullName>
    </recommendedName>
</protein>
<dbReference type="InterPro" id="IPR024420">
    <property type="entry name" value="TRAPP_III_complex_Trs85"/>
</dbReference>
<dbReference type="RefSeq" id="XP_013324149.1">
    <property type="nucleotide sequence ID" value="XM_013468695.1"/>
</dbReference>
<dbReference type="OrthoDB" id="203724at2759"/>
<proteinExistence type="predicted"/>
<feature type="compositionally biased region" description="Low complexity" evidence="1">
    <location>
        <begin position="75"/>
        <end position="90"/>
    </location>
</feature>
<evidence type="ECO:0008006" key="4">
    <source>
        <dbReference type="Google" id="ProtNLM"/>
    </source>
</evidence>
<dbReference type="PANTHER" id="PTHR12975">
    <property type="entry name" value="TRANSPORT PROTEIN TRAPP"/>
    <property type="match status" value="1"/>
</dbReference>
<feature type="region of interest" description="Disordered" evidence="1">
    <location>
        <begin position="707"/>
        <end position="760"/>
    </location>
</feature>
<dbReference type="AlphaFoldDB" id="A0A0F4YH03"/>
<name>A0A0F4YH03_RASE3</name>
<feature type="compositionally biased region" description="Basic and acidic residues" evidence="1">
    <location>
        <begin position="750"/>
        <end position="760"/>
    </location>
</feature>
<evidence type="ECO:0000313" key="2">
    <source>
        <dbReference type="EMBL" id="KKA17537.1"/>
    </source>
</evidence>
<dbReference type="GO" id="GO:1990072">
    <property type="term" value="C:TRAPPIII protein complex"/>
    <property type="evidence" value="ECO:0007669"/>
    <property type="project" value="TreeGrafter"/>
</dbReference>
<evidence type="ECO:0000256" key="1">
    <source>
        <dbReference type="SAM" id="MobiDB-lite"/>
    </source>
</evidence>
<gene>
    <name evidence="2" type="ORF">T310_8525</name>
</gene>
<dbReference type="EMBL" id="LASV01000626">
    <property type="protein sequence ID" value="KKA17537.1"/>
    <property type="molecule type" value="Genomic_DNA"/>
</dbReference>
<accession>A0A0F4YH03</accession>
<organism evidence="2 3">
    <name type="scientific">Rasamsonia emersonii (strain ATCC 16479 / CBS 393.64 / IMI 116815)</name>
    <dbReference type="NCBI Taxonomy" id="1408163"/>
    <lineage>
        <taxon>Eukaryota</taxon>
        <taxon>Fungi</taxon>
        <taxon>Dikarya</taxon>
        <taxon>Ascomycota</taxon>
        <taxon>Pezizomycotina</taxon>
        <taxon>Eurotiomycetes</taxon>
        <taxon>Eurotiomycetidae</taxon>
        <taxon>Eurotiales</taxon>
        <taxon>Trichocomaceae</taxon>
        <taxon>Rasamsonia</taxon>
    </lineage>
</organism>
<dbReference type="GeneID" id="25320781"/>
<dbReference type="STRING" id="1408163.A0A0F4YH03"/>
<reference evidence="2 3" key="1">
    <citation type="submission" date="2015-04" db="EMBL/GenBank/DDBJ databases">
        <authorList>
            <person name="Heijne W.H."/>
            <person name="Fedorova N.D."/>
            <person name="Nierman W.C."/>
            <person name="Vollebregt A.W."/>
            <person name="Zhao Z."/>
            <person name="Wu L."/>
            <person name="Kumar M."/>
            <person name="Stam H."/>
            <person name="van den Berg M.A."/>
            <person name="Pel H.J."/>
        </authorList>
    </citation>
    <scope>NUCLEOTIDE SEQUENCE [LARGE SCALE GENOMIC DNA]</scope>
    <source>
        <strain evidence="2 3">CBS 393.64</strain>
    </source>
</reference>
<feature type="compositionally biased region" description="Polar residues" evidence="1">
    <location>
        <begin position="99"/>
        <end position="109"/>
    </location>
</feature>
<dbReference type="Proteomes" id="UP000053958">
    <property type="component" value="Unassembled WGS sequence"/>
</dbReference>